<reference evidence="1" key="1">
    <citation type="submission" date="2022-12" db="EMBL/GenBank/DDBJ databases">
        <title>Genome Sequence of Lasiodiplodia mahajangana.</title>
        <authorList>
            <person name="Buettner E."/>
        </authorList>
    </citation>
    <scope>NUCLEOTIDE SEQUENCE</scope>
    <source>
        <strain evidence="1">VT137</strain>
    </source>
</reference>
<proteinExistence type="predicted"/>
<accession>A0ACC2JYU7</accession>
<protein>
    <submittedName>
        <fullName evidence="1">Uncharacterized protein</fullName>
    </submittedName>
</protein>
<name>A0ACC2JYU7_9PEZI</name>
<evidence type="ECO:0000313" key="1">
    <source>
        <dbReference type="EMBL" id="KAJ8132656.1"/>
    </source>
</evidence>
<dbReference type="Proteomes" id="UP001153332">
    <property type="component" value="Unassembled WGS sequence"/>
</dbReference>
<sequence>MIGPVVRLAPNRLVFNTVEAFQDIYQNPRVSKAYTYGNSVRNNVDNVFTARDKDVHRAKRKMIAPALTERAAKSFEPSLMGHVATYLRQVLEASKSSEPLNMTEKARHLALDIVTELSFGTPLNVLTSDENRFVSKALAFGLYRGNIWHHVFYLSRLWAYSFLDLLFFESREKYSRLLDKLIRDRVARGPDGGRDFYAFITEGNELNDTARGKSIWWEAHFLVVAGSDTTATATSATFFYLSRNPECYRKLAQEVRSSFASAEEIKSGPQLANCRYLRACIDESLRMSPPVPGTLWRSQDPDDNQPLVINGHVIPKGTLFGVSSYAIHHNEAYFPDAFAYKPERWLEPRTPGKKSAYDAFAAFSTGPRSCPGKTMAYLESSLILAKTLWYFDFEAAPSALGEVGAAKGRERPGEFHLEDIFTTRHDGPYLVFRPRGELWKDLI</sequence>
<organism evidence="1 2">
    <name type="scientific">Lasiodiplodia mahajangana</name>
    <dbReference type="NCBI Taxonomy" id="1108764"/>
    <lineage>
        <taxon>Eukaryota</taxon>
        <taxon>Fungi</taxon>
        <taxon>Dikarya</taxon>
        <taxon>Ascomycota</taxon>
        <taxon>Pezizomycotina</taxon>
        <taxon>Dothideomycetes</taxon>
        <taxon>Dothideomycetes incertae sedis</taxon>
        <taxon>Botryosphaeriales</taxon>
        <taxon>Botryosphaeriaceae</taxon>
        <taxon>Lasiodiplodia</taxon>
    </lineage>
</organism>
<comment type="caution">
    <text evidence="1">The sequence shown here is derived from an EMBL/GenBank/DDBJ whole genome shotgun (WGS) entry which is preliminary data.</text>
</comment>
<keyword evidence="2" id="KW-1185">Reference proteome</keyword>
<gene>
    <name evidence="1" type="ORF">O1611_g973</name>
</gene>
<evidence type="ECO:0000313" key="2">
    <source>
        <dbReference type="Proteomes" id="UP001153332"/>
    </source>
</evidence>
<dbReference type="EMBL" id="JAPUUL010000100">
    <property type="protein sequence ID" value="KAJ8132656.1"/>
    <property type="molecule type" value="Genomic_DNA"/>
</dbReference>